<name>A0AAV5UVP1_9BILA</name>
<feature type="compositionally biased region" description="Basic residues" evidence="6">
    <location>
        <begin position="842"/>
        <end position="862"/>
    </location>
</feature>
<dbReference type="GO" id="GO:0007129">
    <property type="term" value="P:homologous chromosome pairing at meiosis"/>
    <property type="evidence" value="ECO:0007669"/>
    <property type="project" value="TreeGrafter"/>
</dbReference>
<evidence type="ECO:0000256" key="3">
    <source>
        <dbReference type="ARBA" id="ARBA00022843"/>
    </source>
</evidence>
<keyword evidence="8" id="KW-1185">Reference proteome</keyword>
<dbReference type="PANTHER" id="PTHR32086:SF0">
    <property type="entry name" value="FANCONI ANEMIA GROUP D2 PROTEIN"/>
    <property type="match status" value="1"/>
</dbReference>
<dbReference type="Pfam" id="PF14631">
    <property type="entry name" value="FancD2"/>
    <property type="match status" value="2"/>
</dbReference>
<evidence type="ECO:0000313" key="8">
    <source>
        <dbReference type="Proteomes" id="UP001432322"/>
    </source>
</evidence>
<dbReference type="GO" id="GO:0031573">
    <property type="term" value="P:mitotic intra-S DNA damage checkpoint signaling"/>
    <property type="evidence" value="ECO:0007669"/>
    <property type="project" value="TreeGrafter"/>
</dbReference>
<evidence type="ECO:0000313" key="7">
    <source>
        <dbReference type="EMBL" id="GMT10667.1"/>
    </source>
</evidence>
<feature type="compositionally biased region" description="Basic and acidic residues" evidence="6">
    <location>
        <begin position="13"/>
        <end position="34"/>
    </location>
</feature>
<keyword evidence="4" id="KW-0539">Nucleus</keyword>
<dbReference type="SUPFAM" id="SSF48371">
    <property type="entry name" value="ARM repeat"/>
    <property type="match status" value="1"/>
</dbReference>
<evidence type="ECO:0000256" key="5">
    <source>
        <dbReference type="ARBA" id="ARBA00093456"/>
    </source>
</evidence>
<protein>
    <submittedName>
        <fullName evidence="7">Uncharacterized protein</fullName>
    </submittedName>
</protein>
<dbReference type="EMBL" id="BTSY01000001">
    <property type="protein sequence ID" value="GMT10667.1"/>
    <property type="molecule type" value="Genomic_DNA"/>
</dbReference>
<organism evidence="7 8">
    <name type="scientific">Pristionchus fissidentatus</name>
    <dbReference type="NCBI Taxonomy" id="1538716"/>
    <lineage>
        <taxon>Eukaryota</taxon>
        <taxon>Metazoa</taxon>
        <taxon>Ecdysozoa</taxon>
        <taxon>Nematoda</taxon>
        <taxon>Chromadorea</taxon>
        <taxon>Rhabditida</taxon>
        <taxon>Rhabditina</taxon>
        <taxon>Diplogasteromorpha</taxon>
        <taxon>Diplogasteroidea</taxon>
        <taxon>Neodiplogasteridae</taxon>
        <taxon>Pristionchus</taxon>
    </lineage>
</organism>
<feature type="compositionally biased region" description="Acidic residues" evidence="6">
    <location>
        <begin position="866"/>
        <end position="893"/>
    </location>
</feature>
<reference evidence="7" key="1">
    <citation type="submission" date="2023-10" db="EMBL/GenBank/DDBJ databases">
        <title>Genome assembly of Pristionchus species.</title>
        <authorList>
            <person name="Yoshida K."/>
            <person name="Sommer R.J."/>
        </authorList>
    </citation>
    <scope>NUCLEOTIDE SEQUENCE</scope>
    <source>
        <strain evidence="7">RS5133</strain>
    </source>
</reference>
<dbReference type="GO" id="GO:0005634">
    <property type="term" value="C:nucleus"/>
    <property type="evidence" value="ECO:0007669"/>
    <property type="project" value="UniProtKB-SubCell"/>
</dbReference>
<evidence type="ECO:0000256" key="6">
    <source>
        <dbReference type="SAM" id="MobiDB-lite"/>
    </source>
</evidence>
<feature type="region of interest" description="Disordered" evidence="6">
    <location>
        <begin position="1"/>
        <end position="59"/>
    </location>
</feature>
<keyword evidence="3" id="KW-0832">Ubl conjugation</keyword>
<sequence>DFDFNDFPDENSSPEKKKTSANKDDERESLREGLRQFSQRSQGGAAQPEDEGEEIEGRNEFERLLKNEHGVELRRDEEGKEYFYLARHMNHLAFVNHLNAVLSNGKADKFLDFFRQSIDGRLVLLLYFAPMQSRSGEQDTLWKALLLSRETQTKSFYLLMDEMQKLGKDDSSDSTSLSLAAVSHIRFLDCVFDSKILFDFVFDRDFHKWKPTVRDELIQAIPEIFGDVICQNDAAINLLTLLTETTVEESANDFRMAILNSLKLLTTGKDEAHKIRSTLIKKMNSMEARAAIEVVNMVVDGMDTNDLSTLHEVLTLFSLHFKLNFQPTMGTKNKKTKDDVAIAVGAKIGRFVQLSGNKCWRVIGSFLRTLNADGEKSENGEEENQTIRDWRIFDIILCLSLLSIEGCPPSIGAALKSQITDETREGGVLEEKFTKIFELGKYCSLHFSSLLRLSRVLLWSPLDSLNHFSTFLHESLLRTMEKKRKDVISSMLAHLDKSEREATTVLECISNLIKKEYGIIKDHVKIIHTSFLHLLPSLSLSSVRMMLTVVISICAKDKTQEALKIDMEETSRRLLSSLNPRDESLGIVCIVMQLQSSLSDSSSNREEAIQSHLDSLCAAIKKSSLLRWTFYDEMRLMIQRSKKWKRSDTFLQWADELEEHFKDEFFHERIDTETHSQNLESDKYVNEESNLWLQVSHDRLVELVPLFGLLKELAILNRRWKNDEDSQEAVEHSFQQFMYTFEANVSMCGAYSTWNEDRSELLVNSTIFTHLIQWIRTLLNTFSAMEEAEDSHFSKLKSMKFSLLFDLEKSLIHTVKQLGEMRAPSSIIKDLNVVVYDENAKKTSKKRPATKKKAKGGRKKKKTGEGEEEEEEREEEREEEEEEREDDNEEEEKEGIVEERMKRVPLSALTTIFCPFKMSTVVQLIKLQVGKRIRAIYLLDNLLRIVKVTLPKKEKKAVPWSTRGSPLDPPSIDYHGDSSSIWKLTLSSTAPIIQLLISASHYCRDVDASQAIRDNAVDMNNQMATMLKNCLTLLTEIFTSKDVVNTAEDETERRLDKRRNLMMIIEKKILEATNSQKESDTDDAEATVLRFLLGVAESVPSIDCAVAVMECCYAIEGRDEETDESLGRWCLKYLQREWNTEDGKIQKGTVFKNSVKRLYELYLSYRTLDERPKAILWLLTEQLTALVGDTEKRKSKMDSISSPIDNFVPAELNGKLFATLNKETFSVVYKVLFSTLNSTLQSFMATRNTMSTEDTLNLWSKSGSAFCLFSLLLRVTPLRSNGVLGTAAKEGRKYLGLFSKPNGFLVLLEDETIFSQITQKAIAVIKAVQTGNRSLQNIAVYAKSKRNQSLLKSIPDLRASGEGWMRSIHTALTFLGCEGAFEIGLLKSRNIDGEEIKESDREETPDERGEEEEEEEGEGEESLEKTQIKGEEDEMDEREGSPVF</sequence>
<gene>
    <name evidence="7" type="ORF">PFISCL1PPCAC_1964</name>
</gene>
<dbReference type="PANTHER" id="PTHR32086">
    <property type="entry name" value="FANCONI ANEMIA GROUP D2 PROTEIN"/>
    <property type="match status" value="1"/>
</dbReference>
<dbReference type="GO" id="GO:1990918">
    <property type="term" value="P:double-strand break repair involved in meiotic recombination"/>
    <property type="evidence" value="ECO:0007669"/>
    <property type="project" value="TreeGrafter"/>
</dbReference>
<dbReference type="GO" id="GO:0070182">
    <property type="term" value="F:DNA polymerase binding"/>
    <property type="evidence" value="ECO:0007669"/>
    <property type="project" value="TreeGrafter"/>
</dbReference>
<proteinExistence type="inferred from homology"/>
<dbReference type="GO" id="GO:0036297">
    <property type="term" value="P:interstrand cross-link repair"/>
    <property type="evidence" value="ECO:0007669"/>
    <property type="project" value="TreeGrafter"/>
</dbReference>
<feature type="region of interest" description="Disordered" evidence="6">
    <location>
        <begin position="1393"/>
        <end position="1444"/>
    </location>
</feature>
<feature type="non-terminal residue" evidence="7">
    <location>
        <position position="1"/>
    </location>
</feature>
<dbReference type="InterPro" id="IPR016024">
    <property type="entry name" value="ARM-type_fold"/>
</dbReference>
<evidence type="ECO:0000256" key="1">
    <source>
        <dbReference type="ARBA" id="ARBA00004123"/>
    </source>
</evidence>
<keyword evidence="2" id="KW-1017">Isopeptide bond</keyword>
<evidence type="ECO:0000256" key="4">
    <source>
        <dbReference type="ARBA" id="ARBA00023242"/>
    </source>
</evidence>
<accession>A0AAV5UVP1</accession>
<comment type="similarity">
    <text evidence="5">Belongs to the Fanconi anemia protein FANCD2 family.</text>
</comment>
<feature type="region of interest" description="Disordered" evidence="6">
    <location>
        <begin position="842"/>
        <end position="899"/>
    </location>
</feature>
<dbReference type="InterPro" id="IPR029448">
    <property type="entry name" value="FANCD2"/>
</dbReference>
<dbReference type="Proteomes" id="UP001432322">
    <property type="component" value="Unassembled WGS sequence"/>
</dbReference>
<evidence type="ECO:0000256" key="2">
    <source>
        <dbReference type="ARBA" id="ARBA00022499"/>
    </source>
</evidence>
<feature type="compositionally biased region" description="Acidic residues" evidence="6">
    <location>
        <begin position="1403"/>
        <end position="1421"/>
    </location>
</feature>
<comment type="caution">
    <text evidence="7">The sequence shown here is derived from an EMBL/GenBank/DDBJ whole genome shotgun (WGS) entry which is preliminary data.</text>
</comment>
<comment type="subcellular location">
    <subcellularLocation>
        <location evidence="1">Nucleus</location>
    </subcellularLocation>
</comment>
<feature type="compositionally biased region" description="Basic and acidic residues" evidence="6">
    <location>
        <begin position="1393"/>
        <end position="1402"/>
    </location>
</feature>
<dbReference type="GO" id="GO:0000793">
    <property type="term" value="C:condensed chromosome"/>
    <property type="evidence" value="ECO:0007669"/>
    <property type="project" value="TreeGrafter"/>
</dbReference>